<dbReference type="InterPro" id="IPR021466">
    <property type="entry name" value="Put_rhamnosyl_transferase"/>
</dbReference>
<protein>
    <recommendedName>
        <fullName evidence="3">Rhamnosyl transferase</fullName>
    </recommendedName>
</protein>
<organism evidence="1 2">
    <name type="scientific">Pseudodonghicola xiamenensis</name>
    <dbReference type="NCBI Taxonomy" id="337702"/>
    <lineage>
        <taxon>Bacteria</taxon>
        <taxon>Pseudomonadati</taxon>
        <taxon>Pseudomonadota</taxon>
        <taxon>Alphaproteobacteria</taxon>
        <taxon>Rhodobacterales</taxon>
        <taxon>Paracoccaceae</taxon>
        <taxon>Pseudodonghicola</taxon>
    </lineage>
</organism>
<dbReference type="AlphaFoldDB" id="A0A8J3HBB9"/>
<evidence type="ECO:0000313" key="1">
    <source>
        <dbReference type="EMBL" id="GHH03829.1"/>
    </source>
</evidence>
<dbReference type="SUPFAM" id="SSF53448">
    <property type="entry name" value="Nucleotide-diphospho-sugar transferases"/>
    <property type="match status" value="1"/>
</dbReference>
<proteinExistence type="predicted"/>
<dbReference type="Pfam" id="PF11316">
    <property type="entry name" value="Rhamno_transf"/>
    <property type="match status" value="1"/>
</dbReference>
<comment type="caution">
    <text evidence="1">The sequence shown here is derived from an EMBL/GenBank/DDBJ whole genome shotgun (WGS) entry which is preliminary data.</text>
</comment>
<gene>
    <name evidence="1" type="ORF">GCM10010961_41970</name>
</gene>
<dbReference type="Proteomes" id="UP000611500">
    <property type="component" value="Unassembled WGS sequence"/>
</dbReference>
<name>A0A8J3HBB9_9RHOB</name>
<dbReference type="EMBL" id="BNAP01000039">
    <property type="protein sequence ID" value="GHH03829.1"/>
    <property type="molecule type" value="Genomic_DNA"/>
</dbReference>
<accession>A0A8J3HBB9</accession>
<dbReference type="RefSeq" id="WP_028094068.1">
    <property type="nucleotide sequence ID" value="NZ_BNAP01000039.1"/>
</dbReference>
<reference evidence="1" key="1">
    <citation type="journal article" date="2014" name="Int. J. Syst. Evol. Microbiol.">
        <title>Complete genome sequence of Corynebacterium casei LMG S-19264T (=DSM 44701T), isolated from a smear-ripened cheese.</title>
        <authorList>
            <consortium name="US DOE Joint Genome Institute (JGI-PGF)"/>
            <person name="Walter F."/>
            <person name="Albersmeier A."/>
            <person name="Kalinowski J."/>
            <person name="Ruckert C."/>
        </authorList>
    </citation>
    <scope>NUCLEOTIDE SEQUENCE</scope>
    <source>
        <strain evidence="1">CGMCC 1.7081</strain>
    </source>
</reference>
<reference evidence="1" key="2">
    <citation type="submission" date="2020-09" db="EMBL/GenBank/DDBJ databases">
        <authorList>
            <person name="Sun Q."/>
            <person name="Zhou Y."/>
        </authorList>
    </citation>
    <scope>NUCLEOTIDE SEQUENCE</scope>
    <source>
        <strain evidence="1">CGMCC 1.7081</strain>
    </source>
</reference>
<keyword evidence="2" id="KW-1185">Reference proteome</keyword>
<evidence type="ECO:0008006" key="3">
    <source>
        <dbReference type="Google" id="ProtNLM"/>
    </source>
</evidence>
<evidence type="ECO:0000313" key="2">
    <source>
        <dbReference type="Proteomes" id="UP000611500"/>
    </source>
</evidence>
<dbReference type="InterPro" id="IPR029044">
    <property type="entry name" value="Nucleotide-diphossugar_trans"/>
</dbReference>
<sequence length="268" mass="30422">MDLKVKTVGLVRFSVLTPTYYSERFKTLEETAAHIFSPERMELRFRLFEKLCLPSLVHQSDPDFDMVVLTAESMPPVYLERLLDLVEPLPHIHCLPVGTDNHYKLLQKGYNSVGREGISHRILFRLDDDDGVDRDFVRRTKKFAHALLKMQGPKTPFIIAYNRGFYVRSTGDETEIFDACERAPLSTGTALVAPAGSGMNPYRFNHRKLAQHFNTFSDISVPAFIRTIHGDNKSNPAQMGLTHKMDEAGIARALDRHFGMTLGDLRAL</sequence>